<name>A0AA90NDU9_9ACTN</name>
<dbReference type="PANTHER" id="PTHR24320">
    <property type="entry name" value="RETINOL DEHYDROGENASE"/>
    <property type="match status" value="1"/>
</dbReference>
<comment type="similarity">
    <text evidence="1">Belongs to the short-chain dehydrogenases/reductases (SDR) family.</text>
</comment>
<dbReference type="PRINTS" id="PR00081">
    <property type="entry name" value="GDHRDH"/>
</dbReference>
<protein>
    <submittedName>
        <fullName evidence="3">SDR family NAD(P)-dependent oxidoreductase</fullName>
    </submittedName>
</protein>
<evidence type="ECO:0000313" key="3">
    <source>
        <dbReference type="EMBL" id="MDP0398577.1"/>
    </source>
</evidence>
<keyword evidence="4" id="KW-1185">Reference proteome</keyword>
<evidence type="ECO:0000256" key="2">
    <source>
        <dbReference type="ARBA" id="ARBA00023002"/>
    </source>
</evidence>
<keyword evidence="2" id="KW-0560">Oxidoreductase</keyword>
<dbReference type="AlphaFoldDB" id="A0AA90NDU9"/>
<dbReference type="PANTHER" id="PTHR24320:SF148">
    <property type="entry name" value="NAD(P)-BINDING ROSSMANN-FOLD SUPERFAMILY PROTEIN"/>
    <property type="match status" value="1"/>
</dbReference>
<dbReference type="SUPFAM" id="SSF51735">
    <property type="entry name" value="NAD(P)-binding Rossmann-fold domains"/>
    <property type="match status" value="1"/>
</dbReference>
<reference evidence="3" key="1">
    <citation type="submission" date="2023-08" db="EMBL/GenBank/DDBJ databases">
        <title>The draft genome of Tsukamurella strandjordii strain 050030.</title>
        <authorList>
            <person name="Zhao F."/>
            <person name="Feng Y."/>
            <person name="Zong Z."/>
        </authorList>
    </citation>
    <scope>NUCLEOTIDE SEQUENCE</scope>
    <source>
        <strain evidence="3">050030</strain>
    </source>
</reference>
<comment type="caution">
    <text evidence="3">The sequence shown here is derived from an EMBL/GenBank/DDBJ whole genome shotgun (WGS) entry which is preliminary data.</text>
</comment>
<dbReference type="Gene3D" id="3.40.50.720">
    <property type="entry name" value="NAD(P)-binding Rossmann-like Domain"/>
    <property type="match status" value="1"/>
</dbReference>
<dbReference type="RefSeq" id="WP_220659565.1">
    <property type="nucleotide sequence ID" value="NZ_JAUTIX010000004.1"/>
</dbReference>
<evidence type="ECO:0000313" key="4">
    <source>
        <dbReference type="Proteomes" id="UP001178281"/>
    </source>
</evidence>
<dbReference type="Pfam" id="PF00106">
    <property type="entry name" value="adh_short"/>
    <property type="match status" value="1"/>
</dbReference>
<gene>
    <name evidence="3" type="ORF">Q7X28_11615</name>
</gene>
<dbReference type="EMBL" id="JAUTIX010000004">
    <property type="protein sequence ID" value="MDP0398577.1"/>
    <property type="molecule type" value="Genomic_DNA"/>
</dbReference>
<accession>A0AA90NDU9</accession>
<dbReference type="InterPro" id="IPR002347">
    <property type="entry name" value="SDR_fam"/>
</dbReference>
<dbReference type="InterPro" id="IPR036291">
    <property type="entry name" value="NAD(P)-bd_dom_sf"/>
</dbReference>
<organism evidence="3 4">
    <name type="scientific">Tsukamurella strandjordii</name>
    <dbReference type="NCBI Taxonomy" id="147577"/>
    <lineage>
        <taxon>Bacteria</taxon>
        <taxon>Bacillati</taxon>
        <taxon>Actinomycetota</taxon>
        <taxon>Actinomycetes</taxon>
        <taxon>Mycobacteriales</taxon>
        <taxon>Tsukamurellaceae</taxon>
        <taxon>Tsukamurella</taxon>
    </lineage>
</organism>
<sequence length="304" mass="32004">MPQPRSGGDRSDTAVVTGASRGIGLAVAHRLARSGHHVVLTSRRLEDAQTAADRVCAAVGDDAAATGAALELGDRDSIAEFATPLARDGGLRVLVNNAGIAPTSTEYTKEGFERHTAVNVLGSVLLTETLLPRLAVNGRAGLFGISSLSNVVATRSRIRRSLTPGDLPRPVPFLHYAASKAALHLVLRHYRRRAEQQSLDLTVGSIYPGFVDTSIYDEYSLAVRRAIRLAAVSPDRSGEVVAAMLADGPRGAFYRGAQWPLLQSPVTRSDDFAAHVHALACDALGIESAWAAEVAGTGAALGKD</sequence>
<dbReference type="Proteomes" id="UP001178281">
    <property type="component" value="Unassembled WGS sequence"/>
</dbReference>
<evidence type="ECO:0000256" key="1">
    <source>
        <dbReference type="ARBA" id="ARBA00006484"/>
    </source>
</evidence>
<proteinExistence type="inferred from homology"/>
<dbReference type="GO" id="GO:0016491">
    <property type="term" value="F:oxidoreductase activity"/>
    <property type="evidence" value="ECO:0007669"/>
    <property type="project" value="UniProtKB-KW"/>
</dbReference>